<protein>
    <submittedName>
        <fullName evidence="1">Uncharacterized protein</fullName>
    </submittedName>
</protein>
<dbReference type="AlphaFoldDB" id="A0A0E9R4I2"/>
<accession>A0A0E9R4I2</accession>
<evidence type="ECO:0000313" key="1">
    <source>
        <dbReference type="EMBL" id="JAH23370.1"/>
    </source>
</evidence>
<organism evidence="1">
    <name type="scientific">Anguilla anguilla</name>
    <name type="common">European freshwater eel</name>
    <name type="synonym">Muraena anguilla</name>
    <dbReference type="NCBI Taxonomy" id="7936"/>
    <lineage>
        <taxon>Eukaryota</taxon>
        <taxon>Metazoa</taxon>
        <taxon>Chordata</taxon>
        <taxon>Craniata</taxon>
        <taxon>Vertebrata</taxon>
        <taxon>Euteleostomi</taxon>
        <taxon>Actinopterygii</taxon>
        <taxon>Neopterygii</taxon>
        <taxon>Teleostei</taxon>
        <taxon>Anguilliformes</taxon>
        <taxon>Anguillidae</taxon>
        <taxon>Anguilla</taxon>
    </lineage>
</organism>
<sequence length="36" mass="3952">MAFCAQDKALTFVSQEVSLHSFTSVTGSHLTFPLHL</sequence>
<proteinExistence type="predicted"/>
<name>A0A0E9R4I2_ANGAN</name>
<dbReference type="EMBL" id="GBXM01085207">
    <property type="protein sequence ID" value="JAH23370.1"/>
    <property type="molecule type" value="Transcribed_RNA"/>
</dbReference>
<reference evidence="1" key="1">
    <citation type="submission" date="2014-11" db="EMBL/GenBank/DDBJ databases">
        <authorList>
            <person name="Amaro Gonzalez C."/>
        </authorList>
    </citation>
    <scope>NUCLEOTIDE SEQUENCE</scope>
</reference>
<reference evidence="1" key="2">
    <citation type="journal article" date="2015" name="Fish Shellfish Immunol.">
        <title>Early steps in the European eel (Anguilla anguilla)-Vibrio vulnificus interaction in the gills: Role of the RtxA13 toxin.</title>
        <authorList>
            <person name="Callol A."/>
            <person name="Pajuelo D."/>
            <person name="Ebbesson L."/>
            <person name="Teles M."/>
            <person name="MacKenzie S."/>
            <person name="Amaro C."/>
        </authorList>
    </citation>
    <scope>NUCLEOTIDE SEQUENCE</scope>
</reference>